<dbReference type="AlphaFoldDB" id="A0A3M0BQB9"/>
<feature type="transmembrane region" description="Helical" evidence="1">
    <location>
        <begin position="92"/>
        <end position="111"/>
    </location>
</feature>
<feature type="transmembrane region" description="Helical" evidence="1">
    <location>
        <begin position="118"/>
        <end position="138"/>
    </location>
</feature>
<protein>
    <submittedName>
        <fullName evidence="2">Uncharacterized protein</fullName>
    </submittedName>
</protein>
<keyword evidence="3" id="KW-1185">Reference proteome</keyword>
<feature type="transmembrane region" description="Helical" evidence="1">
    <location>
        <begin position="282"/>
        <end position="304"/>
    </location>
</feature>
<reference evidence="2 3" key="1">
    <citation type="submission" date="2018-10" db="EMBL/GenBank/DDBJ databases">
        <title>Genomic Encyclopedia of Archaeal and Bacterial Type Strains, Phase II (KMG-II): from individual species to whole genera.</title>
        <authorList>
            <person name="Goeker M."/>
        </authorList>
    </citation>
    <scope>NUCLEOTIDE SEQUENCE [LARGE SCALE GENOMIC DNA]</scope>
    <source>
        <strain evidence="2 3">VM1</strain>
    </source>
</reference>
<accession>A0A3M0BQB9</accession>
<feature type="transmembrane region" description="Helical" evidence="1">
    <location>
        <begin position="348"/>
        <end position="371"/>
    </location>
</feature>
<dbReference type="Proteomes" id="UP000280842">
    <property type="component" value="Unassembled WGS sequence"/>
</dbReference>
<feature type="transmembrane region" description="Helical" evidence="1">
    <location>
        <begin position="32"/>
        <end position="56"/>
    </location>
</feature>
<keyword evidence="1" id="KW-0472">Membrane</keyword>
<gene>
    <name evidence="2" type="ORF">CLV39_1433</name>
</gene>
<feature type="transmembrane region" description="Helical" evidence="1">
    <location>
        <begin position="246"/>
        <end position="270"/>
    </location>
</feature>
<feature type="transmembrane region" description="Helical" evidence="1">
    <location>
        <begin position="187"/>
        <end position="209"/>
    </location>
</feature>
<dbReference type="RefSeq" id="WP_121923541.1">
    <property type="nucleotide sequence ID" value="NZ_REFO01000014.1"/>
</dbReference>
<dbReference type="OrthoDB" id="9990at2"/>
<feature type="transmembrane region" description="Helical" evidence="1">
    <location>
        <begin position="150"/>
        <end position="175"/>
    </location>
</feature>
<organism evidence="2 3">
    <name type="scientific">Hydrogenothermus marinus</name>
    <dbReference type="NCBI Taxonomy" id="133270"/>
    <lineage>
        <taxon>Bacteria</taxon>
        <taxon>Pseudomonadati</taxon>
        <taxon>Aquificota</taxon>
        <taxon>Aquificia</taxon>
        <taxon>Aquificales</taxon>
        <taxon>Hydrogenothermaceae</taxon>
        <taxon>Hydrogenothermus</taxon>
    </lineage>
</organism>
<comment type="caution">
    <text evidence="2">The sequence shown here is derived from an EMBL/GenBank/DDBJ whole genome shotgun (WGS) entry which is preliminary data.</text>
</comment>
<proteinExistence type="predicted"/>
<feature type="transmembrane region" description="Helical" evidence="1">
    <location>
        <begin position="325"/>
        <end position="342"/>
    </location>
</feature>
<feature type="transmembrane region" description="Helical" evidence="1">
    <location>
        <begin position="215"/>
        <end position="234"/>
    </location>
</feature>
<dbReference type="EMBL" id="REFO01000014">
    <property type="protein sequence ID" value="RMA93102.1"/>
    <property type="molecule type" value="Genomic_DNA"/>
</dbReference>
<evidence type="ECO:0000256" key="1">
    <source>
        <dbReference type="SAM" id="Phobius"/>
    </source>
</evidence>
<keyword evidence="1" id="KW-1133">Transmembrane helix</keyword>
<evidence type="ECO:0000313" key="2">
    <source>
        <dbReference type="EMBL" id="RMA93102.1"/>
    </source>
</evidence>
<feature type="transmembrane region" description="Helical" evidence="1">
    <location>
        <begin position="7"/>
        <end position="26"/>
    </location>
</feature>
<keyword evidence="1" id="KW-0812">Transmembrane</keyword>
<sequence length="376" mass="42983">MFYISKITPLFFILAFINLFLSLYLKAKTGNFIYYGQIAVFGFILNTIIGAFYQVIPNSQQQRLSLEWIEKIVFIIGVLYSVYIALGNFNIAYFFIASQVLIFSFHILSVVKNLKPLTVKYLTASIVFMILSSIFLFLSLKTDNLSIQVALHTFTVGAMINAILGVQTAWIPMIYMQTLGKTKTGQIVINSLFYIHQIVVVGIILSFFIRDYKFIASFALFELIVILLFLKFVFYDSIKPQIKLHGIPYVIKFFITGHIFLVIGLILAHIVGVSGRFILIPYHIYFMVYGFGLFTIIGGMLHLTPRIIFSMKQNKKGIPLSRKKFENLYKIILISYVAFIILDIAGYLVFGVIVFSLVLLFAFLSSLIDFLKLYKT</sequence>
<name>A0A3M0BQB9_9AQUI</name>
<feature type="transmembrane region" description="Helical" evidence="1">
    <location>
        <begin position="68"/>
        <end position="86"/>
    </location>
</feature>
<evidence type="ECO:0000313" key="3">
    <source>
        <dbReference type="Proteomes" id="UP000280842"/>
    </source>
</evidence>